<protein>
    <recommendedName>
        <fullName evidence="3">Protein kinase domain-containing protein</fullName>
    </recommendedName>
</protein>
<proteinExistence type="predicted"/>
<dbReference type="HOGENOM" id="CLU_2126935_0_0_1"/>
<dbReference type="SUPFAM" id="SSF56112">
    <property type="entry name" value="Protein kinase-like (PK-like)"/>
    <property type="match status" value="1"/>
</dbReference>
<evidence type="ECO:0008006" key="3">
    <source>
        <dbReference type="Google" id="ProtNLM"/>
    </source>
</evidence>
<dbReference type="EMBL" id="KN838544">
    <property type="protein sequence ID" value="KIK08105.1"/>
    <property type="molecule type" value="Genomic_DNA"/>
</dbReference>
<evidence type="ECO:0000313" key="2">
    <source>
        <dbReference type="Proteomes" id="UP000054477"/>
    </source>
</evidence>
<organism evidence="1 2">
    <name type="scientific">Laccaria amethystina LaAM-08-1</name>
    <dbReference type="NCBI Taxonomy" id="1095629"/>
    <lineage>
        <taxon>Eukaryota</taxon>
        <taxon>Fungi</taxon>
        <taxon>Dikarya</taxon>
        <taxon>Basidiomycota</taxon>
        <taxon>Agaricomycotina</taxon>
        <taxon>Agaricomycetes</taxon>
        <taxon>Agaricomycetidae</taxon>
        <taxon>Agaricales</taxon>
        <taxon>Agaricineae</taxon>
        <taxon>Hydnangiaceae</taxon>
        <taxon>Laccaria</taxon>
    </lineage>
</organism>
<accession>A0A0C9X7B9</accession>
<sequence>IPEGRISSSSGQTSKCRGFIDVQFDKEAREDLVLCPSDLNAANFLVDKSGRLWVIDFGRTCFMPRSFLSYSLNESHDPFPRLVQGSVRYLGHPNLKAMVAAAGVLTIAGKNSIG</sequence>
<keyword evidence="2" id="KW-1185">Reference proteome</keyword>
<dbReference type="Proteomes" id="UP000054477">
    <property type="component" value="Unassembled WGS sequence"/>
</dbReference>
<dbReference type="Gene3D" id="1.10.510.10">
    <property type="entry name" value="Transferase(Phosphotransferase) domain 1"/>
    <property type="match status" value="1"/>
</dbReference>
<dbReference type="InterPro" id="IPR011009">
    <property type="entry name" value="Kinase-like_dom_sf"/>
</dbReference>
<dbReference type="STRING" id="1095629.A0A0C9X7B9"/>
<name>A0A0C9X7B9_9AGAR</name>
<evidence type="ECO:0000313" key="1">
    <source>
        <dbReference type="EMBL" id="KIK08105.1"/>
    </source>
</evidence>
<dbReference type="AlphaFoldDB" id="A0A0C9X7B9"/>
<dbReference type="OrthoDB" id="3250044at2759"/>
<gene>
    <name evidence="1" type="ORF">K443DRAFT_85954</name>
</gene>
<feature type="non-terminal residue" evidence="1">
    <location>
        <position position="1"/>
    </location>
</feature>
<reference evidence="1 2" key="1">
    <citation type="submission" date="2014-04" db="EMBL/GenBank/DDBJ databases">
        <authorList>
            <consortium name="DOE Joint Genome Institute"/>
            <person name="Kuo A."/>
            <person name="Kohler A."/>
            <person name="Nagy L.G."/>
            <person name="Floudas D."/>
            <person name="Copeland A."/>
            <person name="Barry K.W."/>
            <person name="Cichocki N."/>
            <person name="Veneault-Fourrey C."/>
            <person name="LaButti K."/>
            <person name="Lindquist E.A."/>
            <person name="Lipzen A."/>
            <person name="Lundell T."/>
            <person name="Morin E."/>
            <person name="Murat C."/>
            <person name="Sun H."/>
            <person name="Tunlid A."/>
            <person name="Henrissat B."/>
            <person name="Grigoriev I.V."/>
            <person name="Hibbett D.S."/>
            <person name="Martin F."/>
            <person name="Nordberg H.P."/>
            <person name="Cantor M.N."/>
            <person name="Hua S.X."/>
        </authorList>
    </citation>
    <scope>NUCLEOTIDE SEQUENCE [LARGE SCALE GENOMIC DNA]</scope>
    <source>
        <strain evidence="1 2">LaAM-08-1</strain>
    </source>
</reference>
<reference evidence="2" key="2">
    <citation type="submission" date="2015-01" db="EMBL/GenBank/DDBJ databases">
        <title>Evolutionary Origins and Diversification of the Mycorrhizal Mutualists.</title>
        <authorList>
            <consortium name="DOE Joint Genome Institute"/>
            <consortium name="Mycorrhizal Genomics Consortium"/>
            <person name="Kohler A."/>
            <person name="Kuo A."/>
            <person name="Nagy L.G."/>
            <person name="Floudas D."/>
            <person name="Copeland A."/>
            <person name="Barry K.W."/>
            <person name="Cichocki N."/>
            <person name="Veneault-Fourrey C."/>
            <person name="LaButti K."/>
            <person name="Lindquist E.A."/>
            <person name="Lipzen A."/>
            <person name="Lundell T."/>
            <person name="Morin E."/>
            <person name="Murat C."/>
            <person name="Riley R."/>
            <person name="Ohm R."/>
            <person name="Sun H."/>
            <person name="Tunlid A."/>
            <person name="Henrissat B."/>
            <person name="Grigoriev I.V."/>
            <person name="Hibbett D.S."/>
            <person name="Martin F."/>
        </authorList>
    </citation>
    <scope>NUCLEOTIDE SEQUENCE [LARGE SCALE GENOMIC DNA]</scope>
    <source>
        <strain evidence="2">LaAM-08-1</strain>
    </source>
</reference>